<evidence type="ECO:0000256" key="1">
    <source>
        <dbReference type="ARBA" id="ARBA00006270"/>
    </source>
</evidence>
<evidence type="ECO:0000256" key="2">
    <source>
        <dbReference type="ARBA" id="ARBA00022741"/>
    </source>
</evidence>
<dbReference type="InterPro" id="IPR011333">
    <property type="entry name" value="SKP1/BTB/POZ_sf"/>
</dbReference>
<comment type="similarity">
    <text evidence="1">Belongs to the small GTPase superfamily. Rab family.</text>
</comment>
<keyword evidence="3" id="KW-0342">GTP-binding</keyword>
<dbReference type="EMBL" id="JAPDFW010000136">
    <property type="protein sequence ID" value="KAJ5066832.1"/>
    <property type="molecule type" value="Genomic_DNA"/>
</dbReference>
<organism evidence="5 6">
    <name type="scientific">Anaeramoeba ignava</name>
    <name type="common">Anaerobic marine amoeba</name>
    <dbReference type="NCBI Taxonomy" id="1746090"/>
    <lineage>
        <taxon>Eukaryota</taxon>
        <taxon>Metamonada</taxon>
        <taxon>Anaeramoebidae</taxon>
        <taxon>Anaeramoeba</taxon>
    </lineage>
</organism>
<keyword evidence="6" id="KW-1185">Reference proteome</keyword>
<dbReference type="InterPro" id="IPR027417">
    <property type="entry name" value="P-loop_NTPase"/>
</dbReference>
<name>A0A9Q0L5S4_ANAIG</name>
<dbReference type="PROSITE" id="PS51421">
    <property type="entry name" value="RAS"/>
    <property type="match status" value="1"/>
</dbReference>
<dbReference type="Gene3D" id="3.30.710.10">
    <property type="entry name" value="Potassium Channel Kv1.1, Chain A"/>
    <property type="match status" value="2"/>
</dbReference>
<dbReference type="FunFam" id="3.40.50.300:FF:001447">
    <property type="entry name" value="Ras-related protein Rab-1B"/>
    <property type="match status" value="1"/>
</dbReference>
<dbReference type="SUPFAM" id="SSF54695">
    <property type="entry name" value="POZ domain"/>
    <property type="match status" value="1"/>
</dbReference>
<dbReference type="InterPro" id="IPR001806">
    <property type="entry name" value="Small_GTPase"/>
</dbReference>
<dbReference type="InterPro" id="IPR050305">
    <property type="entry name" value="Small_GTPase_Rab"/>
</dbReference>
<dbReference type="CDD" id="cd00154">
    <property type="entry name" value="Rab"/>
    <property type="match status" value="1"/>
</dbReference>
<dbReference type="GO" id="GO:0003924">
    <property type="term" value="F:GTPase activity"/>
    <property type="evidence" value="ECO:0007669"/>
    <property type="project" value="InterPro"/>
</dbReference>
<dbReference type="Pfam" id="PF00071">
    <property type="entry name" value="Ras"/>
    <property type="match status" value="1"/>
</dbReference>
<feature type="domain" description="BTB" evidence="4">
    <location>
        <begin position="275"/>
        <end position="342"/>
    </location>
</feature>
<accession>A0A9Q0L5S4</accession>
<dbReference type="GO" id="GO:0005525">
    <property type="term" value="F:GTP binding"/>
    <property type="evidence" value="ECO:0007669"/>
    <property type="project" value="UniProtKB-KW"/>
</dbReference>
<dbReference type="PRINTS" id="PR00449">
    <property type="entry name" value="RASTRNSFRMNG"/>
</dbReference>
<proteinExistence type="inferred from homology"/>
<evidence type="ECO:0000256" key="3">
    <source>
        <dbReference type="ARBA" id="ARBA00023134"/>
    </source>
</evidence>
<dbReference type="PROSITE" id="PS50097">
    <property type="entry name" value="BTB"/>
    <property type="match status" value="1"/>
</dbReference>
<evidence type="ECO:0000313" key="5">
    <source>
        <dbReference type="EMBL" id="KAJ5066832.1"/>
    </source>
</evidence>
<dbReference type="PANTHER" id="PTHR47980">
    <property type="entry name" value="LD44762P"/>
    <property type="match status" value="1"/>
</dbReference>
<gene>
    <name evidence="5" type="ORF">M0811_03176</name>
</gene>
<sequence length="382" mass="45535">MIQQNLLLNFELKTIQINNKQIQLQVWDLHSSNYYGNIAMFYRNVNGIFFLFDITNEESFQEIQKKIDFTKKYISENTHLMLIGTKLDLQENRKIDKYQAKQLAKDFGMKYCEVSSKENINIEKCSQKMTSNIFELIPFIESFQKNSNEFEVYSVVDDMKQLYLRKELCDFELFCIGENGNKEVIPVHKILLQNRLRIDENQIENELQNILSKNSQKEVEILIEWIYSGIFPSKNLHIFKEWKEKLKNLTKIDFEIGKSKLLEDFKRLMNENESKDFVIISNQEKIKVHKIILLARSELFRGMFLSVTNDNSNQVNDYSGSKIEVLNAIIHFFYSDEIPKNSKFKFYKEMLESVKFFQLNQKINSFLEEKLKEKEQKSCFIF</sequence>
<dbReference type="Gene3D" id="3.40.50.300">
    <property type="entry name" value="P-loop containing nucleotide triphosphate hydrolases"/>
    <property type="match status" value="1"/>
</dbReference>
<dbReference type="InterPro" id="IPR000210">
    <property type="entry name" value="BTB/POZ_dom"/>
</dbReference>
<dbReference type="AlphaFoldDB" id="A0A9Q0L5S4"/>
<dbReference type="SUPFAM" id="SSF52540">
    <property type="entry name" value="P-loop containing nucleoside triphosphate hydrolases"/>
    <property type="match status" value="1"/>
</dbReference>
<dbReference type="Pfam" id="PF00651">
    <property type="entry name" value="BTB"/>
    <property type="match status" value="1"/>
</dbReference>
<dbReference type="SMART" id="SM00175">
    <property type="entry name" value="RAB"/>
    <property type="match status" value="1"/>
</dbReference>
<evidence type="ECO:0000259" key="4">
    <source>
        <dbReference type="PROSITE" id="PS50097"/>
    </source>
</evidence>
<dbReference type="PROSITE" id="PS51419">
    <property type="entry name" value="RAB"/>
    <property type="match status" value="1"/>
</dbReference>
<dbReference type="OrthoDB" id="6359816at2759"/>
<reference evidence="5" key="1">
    <citation type="submission" date="2022-10" db="EMBL/GenBank/DDBJ databases">
        <title>Novel sulphate-reducing endosymbionts in the free-living metamonad Anaeramoeba.</title>
        <authorList>
            <person name="Jerlstrom-Hultqvist J."/>
            <person name="Cepicka I."/>
            <person name="Gallot-Lavallee L."/>
            <person name="Salas-Leiva D."/>
            <person name="Curtis B.A."/>
            <person name="Zahonova K."/>
            <person name="Pipaliya S."/>
            <person name="Dacks J."/>
            <person name="Roger A.J."/>
        </authorList>
    </citation>
    <scope>NUCLEOTIDE SEQUENCE</scope>
    <source>
        <strain evidence="5">BMAN</strain>
    </source>
</reference>
<protein>
    <submittedName>
        <fullName evidence="5">Small gtp binding protein rab8</fullName>
    </submittedName>
</protein>
<dbReference type="SMART" id="SM00174">
    <property type="entry name" value="RHO"/>
    <property type="match status" value="1"/>
</dbReference>
<dbReference type="SMART" id="SM00173">
    <property type="entry name" value="RAS"/>
    <property type="match status" value="1"/>
</dbReference>
<evidence type="ECO:0000313" key="6">
    <source>
        <dbReference type="Proteomes" id="UP001149090"/>
    </source>
</evidence>
<keyword evidence="2" id="KW-0547">Nucleotide-binding</keyword>
<dbReference type="Proteomes" id="UP001149090">
    <property type="component" value="Unassembled WGS sequence"/>
</dbReference>
<comment type="caution">
    <text evidence="5">The sequence shown here is derived from an EMBL/GenBank/DDBJ whole genome shotgun (WGS) entry which is preliminary data.</text>
</comment>